<dbReference type="Pfam" id="PF02452">
    <property type="entry name" value="PemK_toxin"/>
    <property type="match status" value="1"/>
</dbReference>
<dbReference type="AlphaFoldDB" id="A0A854WF10"/>
<dbReference type="InterPro" id="IPR003477">
    <property type="entry name" value="PemK-like"/>
</dbReference>
<keyword evidence="2" id="KW-1277">Toxin-antitoxin system</keyword>
<gene>
    <name evidence="3" type="ORF">A9Y57_00266</name>
</gene>
<comment type="caution">
    <text evidence="3">The sequence shown here is derived from an EMBL/GenBank/DDBJ whole genome shotgun (WGS) entry which is preliminary data.</text>
</comment>
<dbReference type="EMBL" id="NSGR01000004">
    <property type="protein sequence ID" value="PCH13633.1"/>
    <property type="molecule type" value="Genomic_DNA"/>
</dbReference>
<reference evidence="3 4" key="1">
    <citation type="submission" date="2016-06" db="EMBL/GenBank/DDBJ databases">
        <authorList>
            <person name="Haines A.N."/>
            <person name="Council K.R."/>
        </authorList>
    </citation>
    <scope>NUCLEOTIDE SEQUENCE [LARGE SCALE GENOMIC DNA]</scope>
    <source>
        <strain evidence="3 4">SP158-29</strain>
    </source>
</reference>
<dbReference type="Proteomes" id="UP000217465">
    <property type="component" value="Unassembled WGS sequence"/>
</dbReference>
<evidence type="ECO:0000256" key="1">
    <source>
        <dbReference type="ARBA" id="ARBA00007521"/>
    </source>
</evidence>
<evidence type="ECO:0000256" key="2">
    <source>
        <dbReference type="ARBA" id="ARBA00022649"/>
    </source>
</evidence>
<accession>A0A854WF10</accession>
<organism evidence="3 4">
    <name type="scientific">Streptococcus parauberis</name>
    <dbReference type="NCBI Taxonomy" id="1348"/>
    <lineage>
        <taxon>Bacteria</taxon>
        <taxon>Bacillati</taxon>
        <taxon>Bacillota</taxon>
        <taxon>Bacilli</taxon>
        <taxon>Lactobacillales</taxon>
        <taxon>Streptococcaceae</taxon>
        <taxon>Streptococcus</taxon>
    </lineage>
</organism>
<evidence type="ECO:0000313" key="3">
    <source>
        <dbReference type="EMBL" id="PCH13633.1"/>
    </source>
</evidence>
<protein>
    <submittedName>
        <fullName evidence="3">PemK-like protein</fullName>
    </submittedName>
</protein>
<name>A0A854WF10_9STRE</name>
<proteinExistence type="inferred from homology"/>
<dbReference type="GO" id="GO:0003677">
    <property type="term" value="F:DNA binding"/>
    <property type="evidence" value="ECO:0007669"/>
    <property type="project" value="InterPro"/>
</dbReference>
<evidence type="ECO:0000313" key="4">
    <source>
        <dbReference type="Proteomes" id="UP000217465"/>
    </source>
</evidence>
<dbReference type="Gene3D" id="2.30.30.110">
    <property type="match status" value="1"/>
</dbReference>
<dbReference type="InterPro" id="IPR011067">
    <property type="entry name" value="Plasmid_toxin/cell-grow_inhib"/>
</dbReference>
<comment type="similarity">
    <text evidence="1">Belongs to the PemK/MazF family.</text>
</comment>
<dbReference type="RefSeq" id="WP_096633280.1">
    <property type="nucleotide sequence ID" value="NZ_LRBL01000043.1"/>
</dbReference>
<dbReference type="SUPFAM" id="SSF50118">
    <property type="entry name" value="Cell growth inhibitor/plasmid maintenance toxic component"/>
    <property type="match status" value="1"/>
</dbReference>
<sequence>MKNNKKEKYTFADDMKVLESSLKKILQITKQNPQFYKSFGLGRYFNNYYQILEREIQKKTRRQKKYVHGSIIFVDFGMNFGSEFSKPHFAIVLTKNDSKDKRTVTVVPLTSKYGPDKIELPFRLMSEFVQIMPKVVDDYIKKIDRQISKKVNKLIDNPKYHISKSEDINIHNKYYSSFENIINDVMVTKMKSLLEIRKANEQQTKYFFNETKTTYIAIGNVTTIDKSKIFKPDSELDILGKIVINDQGMKYISDEIHKHLLS</sequence>